<feature type="site" description="Interaction with DNA" evidence="8">
    <location>
        <position position="297"/>
    </location>
</feature>
<dbReference type="GO" id="GO:0006265">
    <property type="term" value="P:DNA topological change"/>
    <property type="evidence" value="ECO:0007669"/>
    <property type="project" value="UniProtKB-UniRule"/>
</dbReference>
<evidence type="ECO:0000256" key="3">
    <source>
        <dbReference type="ARBA" id="ARBA00022723"/>
    </source>
</evidence>
<dbReference type="GO" id="GO:0003677">
    <property type="term" value="F:DNA binding"/>
    <property type="evidence" value="ECO:0007669"/>
    <property type="project" value="UniProtKB-KW"/>
</dbReference>
<evidence type="ECO:0000259" key="10">
    <source>
        <dbReference type="PROSITE" id="PS50880"/>
    </source>
</evidence>
<dbReference type="GO" id="GO:0003917">
    <property type="term" value="F:DNA topoisomerase type I (single strand cut, ATP-independent) activity"/>
    <property type="evidence" value="ECO:0007669"/>
    <property type="project" value="UniProtKB-UniRule"/>
</dbReference>
<evidence type="ECO:0000256" key="7">
    <source>
        <dbReference type="ARBA" id="ARBA00023235"/>
    </source>
</evidence>
<dbReference type="EMBL" id="RBQE01000286">
    <property type="protein sequence ID" value="RMP06557.1"/>
    <property type="molecule type" value="Genomic_DNA"/>
</dbReference>
<dbReference type="SUPFAM" id="SSF56712">
    <property type="entry name" value="Prokaryotic type I DNA topoisomerase"/>
    <property type="match status" value="1"/>
</dbReference>
<keyword evidence="6 8" id="KW-0238">DNA-binding</keyword>
<dbReference type="NCBIfam" id="TIGR01051">
    <property type="entry name" value="topA_bact"/>
    <property type="match status" value="1"/>
</dbReference>
<dbReference type="PANTHER" id="PTHR42785">
    <property type="entry name" value="DNA TOPOISOMERASE, TYPE IA, CORE"/>
    <property type="match status" value="1"/>
</dbReference>
<evidence type="ECO:0000256" key="9">
    <source>
        <dbReference type="SAM" id="MobiDB-lite"/>
    </source>
</evidence>
<dbReference type="PROSITE" id="PS50880">
    <property type="entry name" value="TOPRIM"/>
    <property type="match status" value="1"/>
</dbReference>
<feature type="site" description="Interaction with DNA" evidence="8">
    <location>
        <position position="151"/>
    </location>
</feature>
<protein>
    <recommendedName>
        <fullName evidence="8">DNA topoisomerase 1</fullName>
        <ecNumber evidence="8">5.6.2.1</ecNumber>
    </recommendedName>
    <alternativeName>
        <fullName evidence="8">DNA topoisomerase I</fullName>
    </alternativeName>
</protein>
<comment type="caution">
    <text evidence="8">Lacks conserved residue(s) required for the propagation of feature annotation.</text>
</comment>
<dbReference type="InterPro" id="IPR003602">
    <property type="entry name" value="Topo_IA_DNA-bd_dom"/>
</dbReference>
<dbReference type="Proteomes" id="UP000281604">
    <property type="component" value="Unassembled WGS sequence"/>
</dbReference>
<dbReference type="InterPro" id="IPR013497">
    <property type="entry name" value="Topo_IA_cen"/>
</dbReference>
<evidence type="ECO:0000313" key="12">
    <source>
        <dbReference type="EMBL" id="RMP06557.1"/>
    </source>
</evidence>
<dbReference type="InterPro" id="IPR013824">
    <property type="entry name" value="Topo_IA_cen_sub1"/>
</dbReference>
<feature type="region of interest" description="Disordered" evidence="9">
    <location>
        <begin position="326"/>
        <end position="350"/>
    </location>
</feature>
<dbReference type="InterPro" id="IPR023405">
    <property type="entry name" value="Topo_IA_core_domain"/>
</dbReference>
<feature type="compositionally biased region" description="Acidic residues" evidence="9">
    <location>
        <begin position="418"/>
        <end position="428"/>
    </location>
</feature>
<dbReference type="InterPro" id="IPR000380">
    <property type="entry name" value="Topo_IA"/>
</dbReference>
<dbReference type="PROSITE" id="PS52039">
    <property type="entry name" value="TOPO_IA_2"/>
    <property type="match status" value="1"/>
</dbReference>
<gene>
    <name evidence="8" type="primary">topA</name>
    <name evidence="12" type="ORF">ALQ30_200492</name>
</gene>
<dbReference type="Pfam" id="PF01751">
    <property type="entry name" value="Toprim"/>
    <property type="match status" value="1"/>
</dbReference>
<reference evidence="12 13" key="1">
    <citation type="submission" date="2018-08" db="EMBL/GenBank/DDBJ databases">
        <title>Recombination of ecologically and evolutionarily significant loci maintains genetic cohesion in the Pseudomonas syringae species complex.</title>
        <authorList>
            <person name="Dillon M."/>
            <person name="Thakur S."/>
            <person name="Almeida R.N.D."/>
            <person name="Weir B.S."/>
            <person name="Guttman D.S."/>
        </authorList>
    </citation>
    <scope>NUCLEOTIDE SEQUENCE [LARGE SCALE GENOMIC DNA]</scope>
    <source>
        <strain evidence="12 13">ICMP 3706</strain>
    </source>
</reference>
<dbReference type="SMART" id="SM00437">
    <property type="entry name" value="TOP1Ac"/>
    <property type="match status" value="1"/>
</dbReference>
<evidence type="ECO:0000256" key="2">
    <source>
        <dbReference type="ARBA" id="ARBA00009446"/>
    </source>
</evidence>
<comment type="caution">
    <text evidence="12">The sequence shown here is derived from an EMBL/GenBank/DDBJ whole genome shotgun (WGS) entry which is preliminary data.</text>
</comment>
<evidence type="ECO:0000256" key="6">
    <source>
        <dbReference type="ARBA" id="ARBA00023125"/>
    </source>
</evidence>
<name>A0A3M4AI16_9PSED</name>
<keyword evidence="5 8" id="KW-0799">Topoisomerase</keyword>
<sequence length="791" mass="87729">MKLMIVESPNKIKKIEAELGGDWKVMASVGHIRDLPQRGAMGIDVPGFTMNYEYIPPAKTPTGTFPGGEQRVARIRRELGAANMIYIASDPDREGESIAWHLKDSLDLGEDDYVGITFDAVTKKVIEAAISNPRKIDHELVHAQEARRALDRFVGWMVTPVLSDMLGMNVSAGRVQSVAVRLVVDNERRIKQFKKTKHFGAQVTFDGGAWTAEWNTKPFVTEAAPYVMDEELANRACNSRHFRVTESSADDATQGPPSPFSTSLMLQAASVSLKMDPAITTKLAQKLFEQGLITYIRTDSVNFSDEAIAEIREYGEGKGWKLPAKPRRFKSKGDAQEAHEAIRPSHIEVEEAGEDKDQRALYKLIWLRTMASQLADARYKVNSVTLESIDAPQSFEFKAKGKVLIEAGWRVLTAKDAVEDEDEGEDDATAGKVPLLDIGSDKKADSGKLQRKETQPPKRYTKASLIRKLEAEGIGRPATLSAIMTNITGRAYVAEEKRFLVPTEIGELIVDSLVQAGFSFMELDFTRDMEEQLDRVAAGELSYHDVVAPAYEQLKDELVQIATSGEIKPRFKCPVCEAGLRRYNHPQRGPFWCCTSDECKTFMDDDKGRPVPRVTHPCPKCATALRRYKRKTGGGHVWACPAEGCETFLDDMAGKPLPPHNCPKCSSPLRRYQKKDRETGKAKGGHGWFCTNDECKTFMDDEKGKPITIKTAPCPSCGKNLVRRKSSQGGWWWPCSGYRDGCTVVMDDDNGKPVPKGSAKKLGKAPIKPSSSAKGRAKMPTKLAIRPAIKK</sequence>
<evidence type="ECO:0000313" key="13">
    <source>
        <dbReference type="Proteomes" id="UP000281604"/>
    </source>
</evidence>
<dbReference type="InterPro" id="IPR013825">
    <property type="entry name" value="Topo_IA_cen_sub2"/>
</dbReference>
<comment type="function">
    <text evidence="8">Releases the supercoiling and torsional tension of DNA, which is introduced during the DNA replication and transcription, by transiently cleaving and rejoining one strand of the DNA duplex. Introduces a single-strand break via transesterification at a target site in duplex DNA. The scissile phosphodiester is attacked by the catalytic tyrosine of the enzyme, resulting in the formation of a DNA-(5'-phosphotyrosyl)-enzyme intermediate and the expulsion of a 3'-OH DNA strand. The free DNA strand then undergoes passage around the unbroken strand, thus removing DNA supercoils. Finally, in the religation step, the DNA 3'-OH attacks the covalent intermediate to expel the active-site tyrosine and restore the DNA phosphodiester backbone.</text>
</comment>
<feature type="region of interest" description="Interaction with DNA" evidence="8">
    <location>
        <begin position="171"/>
        <end position="176"/>
    </location>
</feature>
<keyword evidence="4" id="KW-0460">Magnesium</keyword>
<dbReference type="Pfam" id="PF01131">
    <property type="entry name" value="Topoisom_bac"/>
    <property type="match status" value="1"/>
</dbReference>
<dbReference type="Gene3D" id="1.10.460.10">
    <property type="entry name" value="Topoisomerase I, domain 2"/>
    <property type="match status" value="1"/>
</dbReference>
<evidence type="ECO:0000256" key="4">
    <source>
        <dbReference type="ARBA" id="ARBA00022842"/>
    </source>
</evidence>
<dbReference type="InterPro" id="IPR003601">
    <property type="entry name" value="Topo_IA_2"/>
</dbReference>
<dbReference type="PRINTS" id="PR00417">
    <property type="entry name" value="PRTPISMRASEI"/>
</dbReference>
<dbReference type="Gene3D" id="2.70.20.10">
    <property type="entry name" value="Topoisomerase I, domain 3"/>
    <property type="match status" value="1"/>
</dbReference>
<comment type="catalytic activity">
    <reaction evidence="1 8">
        <text>ATP-independent breakage of single-stranded DNA, followed by passage and rejoining.</text>
        <dbReference type="EC" id="5.6.2.1"/>
    </reaction>
</comment>
<evidence type="ECO:0000256" key="8">
    <source>
        <dbReference type="HAMAP-Rule" id="MF_00952"/>
    </source>
</evidence>
<dbReference type="Gene3D" id="3.30.65.10">
    <property type="entry name" value="Bacterial Topoisomerase I, domain 1"/>
    <property type="match status" value="1"/>
</dbReference>
<dbReference type="InterPro" id="IPR006171">
    <property type="entry name" value="TOPRIM_dom"/>
</dbReference>
<feature type="compositionally biased region" description="Basic and acidic residues" evidence="9">
    <location>
        <begin position="439"/>
        <end position="456"/>
    </location>
</feature>
<feature type="domain" description="Toprim" evidence="10">
    <location>
        <begin position="1"/>
        <end position="131"/>
    </location>
</feature>
<feature type="site" description="Interaction with DNA" evidence="8">
    <location>
        <position position="148"/>
    </location>
</feature>
<proteinExistence type="inferred from homology"/>
<feature type="site" description="Interaction with DNA" evidence="8">
    <location>
        <position position="490"/>
    </location>
</feature>
<feature type="region of interest" description="Disordered" evidence="9">
    <location>
        <begin position="751"/>
        <end position="781"/>
    </location>
</feature>
<dbReference type="InterPro" id="IPR005733">
    <property type="entry name" value="TopoI_bac-type"/>
</dbReference>
<dbReference type="InterPro" id="IPR028612">
    <property type="entry name" value="Topoisom_1_IA"/>
</dbReference>
<evidence type="ECO:0000256" key="5">
    <source>
        <dbReference type="ARBA" id="ARBA00023029"/>
    </source>
</evidence>
<evidence type="ECO:0000259" key="11">
    <source>
        <dbReference type="PROSITE" id="PS52039"/>
    </source>
</evidence>
<keyword evidence="3" id="KW-0479">Metal-binding</keyword>
<dbReference type="GO" id="GO:0046872">
    <property type="term" value="F:metal ion binding"/>
    <property type="evidence" value="ECO:0007669"/>
    <property type="project" value="UniProtKB-KW"/>
</dbReference>
<evidence type="ECO:0000256" key="1">
    <source>
        <dbReference type="ARBA" id="ARBA00000213"/>
    </source>
</evidence>
<feature type="region of interest" description="Disordered" evidence="9">
    <location>
        <begin position="418"/>
        <end position="462"/>
    </location>
</feature>
<feature type="compositionally biased region" description="Basic and acidic residues" evidence="9">
    <location>
        <begin position="331"/>
        <end position="350"/>
    </location>
</feature>
<feature type="active site" description="O-(5'-phospho-DNA)-tyrosine intermediate" evidence="8">
    <location>
        <position position="295"/>
    </location>
</feature>
<feature type="site" description="Interaction with DNA" evidence="8">
    <location>
        <position position="147"/>
    </location>
</feature>
<dbReference type="Gene3D" id="1.10.290.10">
    <property type="entry name" value="Topoisomerase I, domain 4"/>
    <property type="match status" value="1"/>
</dbReference>
<dbReference type="RefSeq" id="WP_122290621.1">
    <property type="nucleotide sequence ID" value="NZ_RBQE01000286.1"/>
</dbReference>
<dbReference type="HAMAP" id="MF_00952">
    <property type="entry name" value="Topoisom_1_prok"/>
    <property type="match status" value="1"/>
</dbReference>
<feature type="domain" description="Topo IA-type catalytic" evidence="11">
    <location>
        <begin position="137"/>
        <end position="559"/>
    </location>
</feature>
<dbReference type="Gene3D" id="3.40.50.140">
    <property type="match status" value="1"/>
</dbReference>
<dbReference type="SMART" id="SM00436">
    <property type="entry name" value="TOP1Bc"/>
    <property type="match status" value="1"/>
</dbReference>
<dbReference type="PANTHER" id="PTHR42785:SF1">
    <property type="entry name" value="DNA TOPOISOMERASE"/>
    <property type="match status" value="1"/>
</dbReference>
<comment type="subunit">
    <text evidence="8">Monomer.</text>
</comment>
<accession>A0A3M4AI16</accession>
<comment type="similarity">
    <text evidence="2 8">Belongs to the type IA topoisomerase family.</text>
</comment>
<organism evidence="12 13">
    <name type="scientific">Pseudomonas syringae pv. persicae</name>
    <dbReference type="NCBI Taxonomy" id="237306"/>
    <lineage>
        <taxon>Bacteria</taxon>
        <taxon>Pseudomonadati</taxon>
        <taxon>Pseudomonadota</taxon>
        <taxon>Gammaproteobacteria</taxon>
        <taxon>Pseudomonadales</taxon>
        <taxon>Pseudomonadaceae</taxon>
        <taxon>Pseudomonas</taxon>
    </lineage>
</organism>
<dbReference type="InterPro" id="IPR013826">
    <property type="entry name" value="Topo_IA_cen_sub3"/>
</dbReference>
<dbReference type="SMART" id="SM00493">
    <property type="entry name" value="TOPRIM"/>
    <property type="match status" value="1"/>
</dbReference>
<dbReference type="AlphaFoldDB" id="A0A3M4AI16"/>
<dbReference type="CDD" id="cd00186">
    <property type="entry name" value="TOP1Ac"/>
    <property type="match status" value="1"/>
</dbReference>
<feature type="site" description="Interaction with DNA" evidence="8">
    <location>
        <position position="31"/>
    </location>
</feature>
<dbReference type="EC" id="5.6.2.1" evidence="8"/>
<keyword evidence="7 8" id="KW-0413">Isomerase</keyword>